<sequence length="365" mass="41044">MTAQAQTDLRTSSNGVSREKLLGPAARWRRHGEPRLAGSAPGVDDGVFGPGSIAWEVLLHPATIVFQSATQFILQLTYKPVFAGVRDHDPISKKARLGKLTMFDAFERGQRNSGIHAPMWLGDTDTANRVAGHLIRIHEKVKGDIIDIGAPELGGYEANSPRDSMWAALTEMHTMLWAYERLAFRGFGLPRRLPDQVRDDYIRLVKNYCRLFPHEERDLPGSMAELEALYARDADLFGGTKTLTIIPETGQDFLKLWHDSVLQNYDPSQFRVKVQLFFQNKLLKLPALAAVSGRTRRNAGISPAKERAILLARWLLLPMIWAVQQGPIERYFMRMMWGPDGVKLVMEARKLHAQAKKRARAAQAG</sequence>
<dbReference type="EMBL" id="JABMCH010000048">
    <property type="protein sequence ID" value="NUU45812.1"/>
    <property type="molecule type" value="Genomic_DNA"/>
</dbReference>
<dbReference type="RefSeq" id="WP_175310600.1">
    <property type="nucleotide sequence ID" value="NZ_CBCRYR010000016.1"/>
</dbReference>
<evidence type="ECO:0000256" key="1">
    <source>
        <dbReference type="SAM" id="MobiDB-lite"/>
    </source>
</evidence>
<dbReference type="AlphaFoldDB" id="A0A7Y6B3I0"/>
<keyword evidence="4" id="KW-1185">Reference proteome</keyword>
<name>A0A7Y6B3I0_9SPHN</name>
<gene>
    <name evidence="3" type="ORF">HP438_02320</name>
</gene>
<reference evidence="3 4" key="1">
    <citation type="submission" date="2020-05" db="EMBL/GenBank/DDBJ databases">
        <title>Genome Sequencing of Type Strains.</title>
        <authorList>
            <person name="Lemaire J.F."/>
            <person name="Inderbitzin P."/>
            <person name="Gregorio O.A."/>
            <person name="Collins S.B."/>
            <person name="Wespe N."/>
            <person name="Knight-Connoni V."/>
        </authorList>
    </citation>
    <scope>NUCLEOTIDE SEQUENCE [LARGE SCALE GENOMIC DNA]</scope>
    <source>
        <strain evidence="3 4">DSM 100049</strain>
    </source>
</reference>
<organism evidence="3 4">
    <name type="scientific">Sphingomonas zeae</name>
    <dbReference type="NCBI Taxonomy" id="1646122"/>
    <lineage>
        <taxon>Bacteria</taxon>
        <taxon>Pseudomonadati</taxon>
        <taxon>Pseudomonadota</taxon>
        <taxon>Alphaproteobacteria</taxon>
        <taxon>Sphingomonadales</taxon>
        <taxon>Sphingomonadaceae</taxon>
        <taxon>Sphingomonas</taxon>
    </lineage>
</organism>
<comment type="caution">
    <text evidence="3">The sequence shown here is derived from an EMBL/GenBank/DDBJ whole genome shotgun (WGS) entry which is preliminary data.</text>
</comment>
<accession>A0A7Y6B3I0</accession>
<dbReference type="Proteomes" id="UP000536441">
    <property type="component" value="Unassembled WGS sequence"/>
</dbReference>
<feature type="compositionally biased region" description="Polar residues" evidence="1">
    <location>
        <begin position="1"/>
        <end position="16"/>
    </location>
</feature>
<evidence type="ECO:0000313" key="4">
    <source>
        <dbReference type="Proteomes" id="UP000536441"/>
    </source>
</evidence>
<feature type="region of interest" description="Disordered" evidence="1">
    <location>
        <begin position="1"/>
        <end position="23"/>
    </location>
</feature>
<feature type="domain" description="ER-bound oxygenase mpaB/mpaB'/Rubber oxygenase catalytic" evidence="2">
    <location>
        <begin position="55"/>
        <end position="233"/>
    </location>
</feature>
<evidence type="ECO:0000259" key="2">
    <source>
        <dbReference type="Pfam" id="PF09995"/>
    </source>
</evidence>
<evidence type="ECO:0000313" key="3">
    <source>
        <dbReference type="EMBL" id="NUU45812.1"/>
    </source>
</evidence>
<protein>
    <submittedName>
        <fullName evidence="3">DUF2236 domain-containing protein</fullName>
    </submittedName>
</protein>
<dbReference type="Pfam" id="PF09995">
    <property type="entry name" value="MPAB_Lcp_cat"/>
    <property type="match status" value="1"/>
</dbReference>
<proteinExistence type="predicted"/>
<dbReference type="GO" id="GO:0016491">
    <property type="term" value="F:oxidoreductase activity"/>
    <property type="evidence" value="ECO:0007669"/>
    <property type="project" value="InterPro"/>
</dbReference>
<dbReference type="InterPro" id="IPR018713">
    <property type="entry name" value="MPAB/Lcp_cat_dom"/>
</dbReference>